<accession>A0ABV7FY53</accession>
<keyword evidence="4" id="KW-1185">Reference proteome</keyword>
<dbReference type="PROSITE" id="PS51257">
    <property type="entry name" value="PROKAR_LIPOPROTEIN"/>
    <property type="match status" value="1"/>
</dbReference>
<feature type="compositionally biased region" description="Polar residues" evidence="1">
    <location>
        <begin position="95"/>
        <end position="106"/>
    </location>
</feature>
<evidence type="ECO:0000256" key="1">
    <source>
        <dbReference type="SAM" id="MobiDB-lite"/>
    </source>
</evidence>
<evidence type="ECO:0008006" key="5">
    <source>
        <dbReference type="Google" id="ProtNLM"/>
    </source>
</evidence>
<dbReference type="Proteomes" id="UP001595593">
    <property type="component" value="Unassembled WGS sequence"/>
</dbReference>
<evidence type="ECO:0000313" key="3">
    <source>
        <dbReference type="EMBL" id="MFC3125329.1"/>
    </source>
</evidence>
<comment type="caution">
    <text evidence="3">The sequence shown here is derived from an EMBL/GenBank/DDBJ whole genome shotgun (WGS) entry which is preliminary data.</text>
</comment>
<organism evidence="3 4">
    <name type="scientific">Teichococcus globiformis</name>
    <dbReference type="NCBI Taxonomy" id="2307229"/>
    <lineage>
        <taxon>Bacteria</taxon>
        <taxon>Pseudomonadati</taxon>
        <taxon>Pseudomonadota</taxon>
        <taxon>Alphaproteobacteria</taxon>
        <taxon>Acetobacterales</taxon>
        <taxon>Roseomonadaceae</taxon>
        <taxon>Roseomonas</taxon>
    </lineage>
</organism>
<feature type="region of interest" description="Disordered" evidence="1">
    <location>
        <begin position="21"/>
        <end position="116"/>
    </location>
</feature>
<feature type="chain" id="PRO_5045769767" description="Lipoprotein" evidence="2">
    <location>
        <begin position="26"/>
        <end position="116"/>
    </location>
</feature>
<proteinExistence type="predicted"/>
<evidence type="ECO:0000313" key="4">
    <source>
        <dbReference type="Proteomes" id="UP001595593"/>
    </source>
</evidence>
<gene>
    <name evidence="3" type="ORF">ACFOD4_09660</name>
</gene>
<protein>
    <recommendedName>
        <fullName evidence="5">Lipoprotein</fullName>
    </recommendedName>
</protein>
<sequence length="116" mass="11359">MRPSLMLLGGFALMLAACDTTPRGAALPPGSVSPSGAAQGNTAGTGNLQGNQDRATTPDNLPGRAAGGVPTAGTGRINPLQGNDSQPPRPGMGSPTAQSSTISPIQGQDDKGPGAR</sequence>
<feature type="compositionally biased region" description="Polar residues" evidence="1">
    <location>
        <begin position="48"/>
        <end position="59"/>
    </location>
</feature>
<evidence type="ECO:0000256" key="2">
    <source>
        <dbReference type="SAM" id="SignalP"/>
    </source>
</evidence>
<feature type="compositionally biased region" description="Low complexity" evidence="1">
    <location>
        <begin position="36"/>
        <end position="46"/>
    </location>
</feature>
<reference evidence="4" key="1">
    <citation type="journal article" date="2019" name="Int. J. Syst. Evol. Microbiol.">
        <title>The Global Catalogue of Microorganisms (GCM) 10K type strain sequencing project: providing services to taxonomists for standard genome sequencing and annotation.</title>
        <authorList>
            <consortium name="The Broad Institute Genomics Platform"/>
            <consortium name="The Broad Institute Genome Sequencing Center for Infectious Disease"/>
            <person name="Wu L."/>
            <person name="Ma J."/>
        </authorList>
    </citation>
    <scope>NUCLEOTIDE SEQUENCE [LARGE SCALE GENOMIC DNA]</scope>
    <source>
        <strain evidence="4">KCTC 52094</strain>
    </source>
</reference>
<feature type="signal peptide" evidence="2">
    <location>
        <begin position="1"/>
        <end position="25"/>
    </location>
</feature>
<name>A0ABV7FY53_9PROT</name>
<dbReference type="RefSeq" id="WP_379595947.1">
    <property type="nucleotide sequence ID" value="NZ_JBHRTN010000008.1"/>
</dbReference>
<dbReference type="EMBL" id="JBHRTN010000008">
    <property type="protein sequence ID" value="MFC3125329.1"/>
    <property type="molecule type" value="Genomic_DNA"/>
</dbReference>
<keyword evidence="2" id="KW-0732">Signal</keyword>